<keyword evidence="1" id="KW-0472">Membrane</keyword>
<dbReference type="EMBL" id="QLMA01000003">
    <property type="protein sequence ID" value="RAJ83459.1"/>
    <property type="molecule type" value="Genomic_DNA"/>
</dbReference>
<organism evidence="2 3">
    <name type="scientific">Chitinophaga dinghuensis</name>
    <dbReference type="NCBI Taxonomy" id="1539050"/>
    <lineage>
        <taxon>Bacteria</taxon>
        <taxon>Pseudomonadati</taxon>
        <taxon>Bacteroidota</taxon>
        <taxon>Chitinophagia</taxon>
        <taxon>Chitinophagales</taxon>
        <taxon>Chitinophagaceae</taxon>
        <taxon>Chitinophaga</taxon>
    </lineage>
</organism>
<keyword evidence="1" id="KW-1133">Transmembrane helix</keyword>
<comment type="caution">
    <text evidence="2">The sequence shown here is derived from an EMBL/GenBank/DDBJ whole genome shotgun (WGS) entry which is preliminary data.</text>
</comment>
<accession>A0A327W2I9</accession>
<name>A0A327W2I9_9BACT</name>
<keyword evidence="1" id="KW-0812">Transmembrane</keyword>
<protein>
    <submittedName>
        <fullName evidence="2">Uncharacterized protein</fullName>
    </submittedName>
</protein>
<evidence type="ECO:0000313" key="3">
    <source>
        <dbReference type="Proteomes" id="UP000249819"/>
    </source>
</evidence>
<dbReference type="RefSeq" id="WP_111592105.1">
    <property type="nucleotide sequence ID" value="NZ_QLMA01000003.1"/>
</dbReference>
<keyword evidence="3" id="KW-1185">Reference proteome</keyword>
<dbReference type="AlphaFoldDB" id="A0A327W2I9"/>
<evidence type="ECO:0000313" key="2">
    <source>
        <dbReference type="EMBL" id="RAJ83459.1"/>
    </source>
</evidence>
<dbReference type="Proteomes" id="UP000249819">
    <property type="component" value="Unassembled WGS sequence"/>
</dbReference>
<reference evidence="2 3" key="1">
    <citation type="submission" date="2018-06" db="EMBL/GenBank/DDBJ databases">
        <title>Genomic Encyclopedia of Archaeal and Bacterial Type Strains, Phase II (KMG-II): from individual species to whole genera.</title>
        <authorList>
            <person name="Goeker M."/>
        </authorList>
    </citation>
    <scope>NUCLEOTIDE SEQUENCE [LARGE SCALE GENOMIC DNA]</scope>
    <source>
        <strain evidence="2 3">DSM 29821</strain>
    </source>
</reference>
<evidence type="ECO:0000256" key="1">
    <source>
        <dbReference type="SAM" id="Phobius"/>
    </source>
</evidence>
<gene>
    <name evidence="2" type="ORF">CLV59_103427</name>
</gene>
<proteinExistence type="predicted"/>
<feature type="transmembrane region" description="Helical" evidence="1">
    <location>
        <begin position="28"/>
        <end position="49"/>
    </location>
</feature>
<sequence>MTTNQPNQALTVHSEEVQKMLTSFPRHVYVLANSIMVIFLIISATLLMMMRFPITYETTFVFHDKSLVVNLPQEVVADIHVGSPLVLAFKAFPENMGYVNSTVSAINQLDGDGQALVLSSNTTGMQTDKGHRISPASGAEGTVIITRKQETLTDRILKVFQ</sequence>